<comment type="caution">
    <text evidence="2">The sequence shown here is derived from an EMBL/GenBank/DDBJ whole genome shotgun (WGS) entry which is preliminary data.</text>
</comment>
<feature type="region of interest" description="Disordered" evidence="1">
    <location>
        <begin position="623"/>
        <end position="670"/>
    </location>
</feature>
<proteinExistence type="predicted"/>
<name>A0A812UMG8_9DINO</name>
<accession>A0A812UMG8</accession>
<evidence type="ECO:0000313" key="3">
    <source>
        <dbReference type="Proteomes" id="UP000604046"/>
    </source>
</evidence>
<dbReference type="OrthoDB" id="10667008at2759"/>
<organism evidence="2 3">
    <name type="scientific">Symbiodinium natans</name>
    <dbReference type="NCBI Taxonomy" id="878477"/>
    <lineage>
        <taxon>Eukaryota</taxon>
        <taxon>Sar</taxon>
        <taxon>Alveolata</taxon>
        <taxon>Dinophyceae</taxon>
        <taxon>Suessiales</taxon>
        <taxon>Symbiodiniaceae</taxon>
        <taxon>Symbiodinium</taxon>
    </lineage>
</organism>
<feature type="compositionally biased region" description="Acidic residues" evidence="1">
    <location>
        <begin position="660"/>
        <end position="670"/>
    </location>
</feature>
<sequence length="1075" mass="117627">MASTDCGPNELMSKKMVQVLTRDVPGFFFLPGTCLEHQSHLGVLGSLKHVDQMLESYGRKWRYFSSIAMIANTLRDLSQSLFSSWRSLFGDESAVAKVKALFPRCIAERWGSIDQTESRLLKANVASLAQAVSHMFQVYPQLNDAGVGDEAAHDKVDLLGADDRKAYQKKMGRWRRHTIETLHDPLFGGVILVLHEAKQPWIHLSNFLKKKLPLESDGHLFQLVCGKAKDMLSQFEDMLFEPLGNWAAVIITDASDIAFLLQLARAQLLLNASAFGRRVVDPLQRWPHRLLLLGQSADNVTCTLRQQIAQELLHTCPEELEVNARKVKALFKADLLVASEKGLLTGALRVSVRAVARMWKADSRECERINKMLKLFTERGPTSSAELVSSRACIKHFLGEAVAPGGTQLRRKWSHYRPTARRLFDLCLGSWADRKDVAEELDRWVQPPPPENLPSDKDAALAFSKLHPESLPTLARNWAACYNMILNKHLAGLVSSKGPVPSMPVIAVGALFKDPNLVTTSKSFQYFVVADKVRSVYRLARCVISGTGCISLQRPLAFQACNEVLAARWDDVHEGATVQVFSIPTQARVTVSELGHLGELGVLSGKPQPIVVLKQPNKKTLNKLSGDVRRAGGAAATTATLPPGERVIHEDNQGAHERDEDGDGDGDGELEEGLNMLLEEAEQDVGGNGGDPEEADVAEADLLYIAISNMMHENCGLHHDELDTMADAVQQEEKKQMMENSIDSQECRKAQEAVRGGICDGLDVEALKRMGLDISVDDDPGVDVLLEGVLNSQGVMGNFDCRLESKPTERMIRDAGDLWLSEAQQSLACVQFYMDSQAKTPGQDGCVSLVALPGTTQEEHEERLASLVYIQWTDPGVKGRVADVTADNRLKCIVPVGKKRIPLDIAALRGEILLPSAGAKIVKDKQYAQARHLHHPSQVPDEVLRFIRMWQTSQHRGADSDMNISAQVLLADTADTCFVCSGGVQESDADSDADAGLQLSVCPFCLLCSHASCAQRLSQSKAGQQALESLQAFEDGGGGGGQGGILPRWLCDRTERHGAGAAGDDQIPCNIDGGV</sequence>
<dbReference type="EMBL" id="CAJNDS010002725">
    <property type="protein sequence ID" value="CAE7574674.1"/>
    <property type="molecule type" value="Genomic_DNA"/>
</dbReference>
<dbReference type="Proteomes" id="UP000604046">
    <property type="component" value="Unassembled WGS sequence"/>
</dbReference>
<evidence type="ECO:0000313" key="2">
    <source>
        <dbReference type="EMBL" id="CAE7574674.1"/>
    </source>
</evidence>
<dbReference type="AlphaFoldDB" id="A0A812UMG8"/>
<protein>
    <submittedName>
        <fullName evidence="2">Uncharacterized protein</fullName>
    </submittedName>
</protein>
<keyword evidence="3" id="KW-1185">Reference proteome</keyword>
<evidence type="ECO:0000256" key="1">
    <source>
        <dbReference type="SAM" id="MobiDB-lite"/>
    </source>
</evidence>
<feature type="compositionally biased region" description="Low complexity" evidence="1">
    <location>
        <begin position="631"/>
        <end position="640"/>
    </location>
</feature>
<feature type="compositionally biased region" description="Basic and acidic residues" evidence="1">
    <location>
        <begin position="646"/>
        <end position="659"/>
    </location>
</feature>
<gene>
    <name evidence="2" type="ORF">SNAT2548_LOCUS32783</name>
</gene>
<reference evidence="2" key="1">
    <citation type="submission" date="2021-02" db="EMBL/GenBank/DDBJ databases">
        <authorList>
            <person name="Dougan E. K."/>
            <person name="Rhodes N."/>
            <person name="Thang M."/>
            <person name="Chan C."/>
        </authorList>
    </citation>
    <scope>NUCLEOTIDE SEQUENCE</scope>
</reference>